<evidence type="ECO:0000313" key="3">
    <source>
        <dbReference type="Proteomes" id="UP000198406"/>
    </source>
</evidence>
<dbReference type="AlphaFoldDB" id="A0A1Z5KLB5"/>
<sequence length="218" mass="24632">MTADTWKDDFVIDFNNQLVDLSNLLSTRAQRRNTFKEVPILSPKRPPRRRLYPIVPKADSIEKEQLTKEMEQLTLDNGYAPRKHNLRDTFNLQSAPLLQEDYPHLPLSPPPRPGTATFCSPRNSRKEDEKIAKMSKENGSNGPMQIEVYPGIFAPLRGAEETNRAFALQQYKDVTCFDCSAKLRCIQDAEYVLCPKCKVISPLLTENGQGIGLGLLIG</sequence>
<organism evidence="2 3">
    <name type="scientific">Fistulifera solaris</name>
    <name type="common">Oleaginous diatom</name>
    <dbReference type="NCBI Taxonomy" id="1519565"/>
    <lineage>
        <taxon>Eukaryota</taxon>
        <taxon>Sar</taxon>
        <taxon>Stramenopiles</taxon>
        <taxon>Ochrophyta</taxon>
        <taxon>Bacillariophyta</taxon>
        <taxon>Bacillariophyceae</taxon>
        <taxon>Bacillariophycidae</taxon>
        <taxon>Naviculales</taxon>
        <taxon>Naviculaceae</taxon>
        <taxon>Fistulifera</taxon>
    </lineage>
</organism>
<evidence type="ECO:0000313" key="2">
    <source>
        <dbReference type="EMBL" id="GAX27069.1"/>
    </source>
</evidence>
<feature type="region of interest" description="Disordered" evidence="1">
    <location>
        <begin position="106"/>
        <end position="127"/>
    </location>
</feature>
<dbReference type="OrthoDB" id="56058at2759"/>
<dbReference type="EMBL" id="BDSP01000252">
    <property type="protein sequence ID" value="GAX27069.1"/>
    <property type="molecule type" value="Genomic_DNA"/>
</dbReference>
<accession>A0A1Z5KLB5</accession>
<gene>
    <name evidence="2" type="ORF">FisN_9Lu401</name>
</gene>
<dbReference type="InParanoid" id="A0A1Z5KLB5"/>
<comment type="caution">
    <text evidence="2">The sequence shown here is derived from an EMBL/GenBank/DDBJ whole genome shotgun (WGS) entry which is preliminary data.</text>
</comment>
<proteinExistence type="predicted"/>
<dbReference type="Proteomes" id="UP000198406">
    <property type="component" value="Unassembled WGS sequence"/>
</dbReference>
<protein>
    <submittedName>
        <fullName evidence="2">Uncharacterized protein</fullName>
    </submittedName>
</protein>
<reference evidence="2 3" key="1">
    <citation type="journal article" date="2015" name="Plant Cell">
        <title>Oil accumulation by the oleaginous diatom Fistulifera solaris as revealed by the genome and transcriptome.</title>
        <authorList>
            <person name="Tanaka T."/>
            <person name="Maeda Y."/>
            <person name="Veluchamy A."/>
            <person name="Tanaka M."/>
            <person name="Abida H."/>
            <person name="Marechal E."/>
            <person name="Bowler C."/>
            <person name="Muto M."/>
            <person name="Sunaga Y."/>
            <person name="Tanaka M."/>
            <person name="Yoshino T."/>
            <person name="Taniguchi T."/>
            <person name="Fukuda Y."/>
            <person name="Nemoto M."/>
            <person name="Matsumoto M."/>
            <person name="Wong P.S."/>
            <person name="Aburatani S."/>
            <person name="Fujibuchi W."/>
        </authorList>
    </citation>
    <scope>NUCLEOTIDE SEQUENCE [LARGE SCALE GENOMIC DNA]</scope>
    <source>
        <strain evidence="2 3">JPCC DA0580</strain>
    </source>
</reference>
<evidence type="ECO:0000256" key="1">
    <source>
        <dbReference type="SAM" id="MobiDB-lite"/>
    </source>
</evidence>
<keyword evidence="3" id="KW-1185">Reference proteome</keyword>
<name>A0A1Z5KLB5_FISSO</name>